<sequence>MIFNAIMEMIRSFTIAYKNGPHYREGWFLFSFRMIGLLIPGLPAHGPQDYINCTLLGSIDKHFKKD</sequence>
<dbReference type="PANTHER" id="PTHR46086:SF13">
    <property type="entry name" value="TRIACYLGLYCEROL LIPASE-RELATED"/>
    <property type="match status" value="1"/>
</dbReference>
<dbReference type="GO" id="GO:0006629">
    <property type="term" value="P:lipid metabolic process"/>
    <property type="evidence" value="ECO:0007669"/>
    <property type="project" value="InterPro"/>
</dbReference>
<dbReference type="EMBL" id="BT141622">
    <property type="protein sequence ID" value="AFK41416.1"/>
    <property type="molecule type" value="mRNA"/>
</dbReference>
<dbReference type="GO" id="GO:0004806">
    <property type="term" value="F:triacylglycerol lipase activity"/>
    <property type="evidence" value="ECO:0007669"/>
    <property type="project" value="InterPro"/>
</dbReference>
<organism evidence="1">
    <name type="scientific">Lotus japonicus</name>
    <name type="common">Lotus corniculatus var. japonicus</name>
    <dbReference type="NCBI Taxonomy" id="34305"/>
    <lineage>
        <taxon>Eukaryota</taxon>
        <taxon>Viridiplantae</taxon>
        <taxon>Streptophyta</taxon>
        <taxon>Embryophyta</taxon>
        <taxon>Tracheophyta</taxon>
        <taxon>Spermatophyta</taxon>
        <taxon>Magnoliopsida</taxon>
        <taxon>eudicotyledons</taxon>
        <taxon>Gunneridae</taxon>
        <taxon>Pentapetalae</taxon>
        <taxon>rosids</taxon>
        <taxon>fabids</taxon>
        <taxon>Fabales</taxon>
        <taxon>Fabaceae</taxon>
        <taxon>Papilionoideae</taxon>
        <taxon>50 kb inversion clade</taxon>
        <taxon>NPAAA clade</taxon>
        <taxon>Hologalegina</taxon>
        <taxon>robinioid clade</taxon>
        <taxon>Loteae</taxon>
        <taxon>Lotus</taxon>
    </lineage>
</organism>
<accession>I3SMC4</accession>
<proteinExistence type="evidence at transcript level"/>
<dbReference type="PANTHER" id="PTHR46086">
    <property type="entry name" value="ALPHA/BETA-HYDROLASES SUPERFAMILY PROTEIN"/>
    <property type="match status" value="1"/>
</dbReference>
<name>I3SMC4_LOTJA</name>
<reference evidence="1" key="1">
    <citation type="submission" date="2012-05" db="EMBL/GenBank/DDBJ databases">
        <authorList>
            <person name="Krishnakumar V."/>
            <person name="Cheung F."/>
            <person name="Xiao Y."/>
            <person name="Chan A."/>
            <person name="Moskal W.A."/>
            <person name="Town C.D."/>
        </authorList>
    </citation>
    <scope>NUCLEOTIDE SEQUENCE</scope>
</reference>
<protein>
    <submittedName>
        <fullName evidence="1">Uncharacterized protein</fullName>
    </submittedName>
</protein>
<dbReference type="InterPro" id="IPR044819">
    <property type="entry name" value="OBL-like"/>
</dbReference>
<dbReference type="AlphaFoldDB" id="I3SMC4"/>
<evidence type="ECO:0000313" key="1">
    <source>
        <dbReference type="EMBL" id="AFK41416.1"/>
    </source>
</evidence>